<protein>
    <submittedName>
        <fullName evidence="1">Uncharacterized protein</fullName>
    </submittedName>
</protein>
<dbReference type="Proteomes" id="UP001597097">
    <property type="component" value="Unassembled WGS sequence"/>
</dbReference>
<reference evidence="2" key="1">
    <citation type="journal article" date="2019" name="Int. J. Syst. Evol. Microbiol.">
        <title>The Global Catalogue of Microorganisms (GCM) 10K type strain sequencing project: providing services to taxonomists for standard genome sequencing and annotation.</title>
        <authorList>
            <consortium name="The Broad Institute Genomics Platform"/>
            <consortium name="The Broad Institute Genome Sequencing Center for Infectious Disease"/>
            <person name="Wu L."/>
            <person name="Ma J."/>
        </authorList>
    </citation>
    <scope>NUCLEOTIDE SEQUENCE [LARGE SCALE GENOMIC DNA]</scope>
    <source>
        <strain evidence="2">CGMCC 1.15399</strain>
    </source>
</reference>
<dbReference type="EMBL" id="JBHUCM010000028">
    <property type="protein sequence ID" value="MFD1541518.1"/>
    <property type="molecule type" value="Genomic_DNA"/>
</dbReference>
<proteinExistence type="predicted"/>
<keyword evidence="2" id="KW-1185">Reference proteome</keyword>
<gene>
    <name evidence="1" type="ORF">ACFSJ0_31000</name>
</gene>
<evidence type="ECO:0000313" key="2">
    <source>
        <dbReference type="Proteomes" id="UP001597097"/>
    </source>
</evidence>
<sequence length="189" mass="20192">MTDRVEHALEATIGQLTAAARLIANCRIVGVDALMGALKRATVDGPEAVDARKIFEYVHQALAEYLNTGDPDVLAALTDAVAYAYIVIPVGSLQAVFSEALGVVLRQHFVTTGDESALTRAARALRLAVADADENSPARISHLSNLGNALRTSASVHDSPELLAESRGHPAHRARPRLLQRAAFGRREP</sequence>
<organism evidence="1 2">
    <name type="scientific">Nonomuraea guangzhouensis</name>
    <dbReference type="NCBI Taxonomy" id="1291555"/>
    <lineage>
        <taxon>Bacteria</taxon>
        <taxon>Bacillati</taxon>
        <taxon>Actinomycetota</taxon>
        <taxon>Actinomycetes</taxon>
        <taxon>Streptosporangiales</taxon>
        <taxon>Streptosporangiaceae</taxon>
        <taxon>Nonomuraea</taxon>
    </lineage>
</organism>
<evidence type="ECO:0000313" key="1">
    <source>
        <dbReference type="EMBL" id="MFD1541518.1"/>
    </source>
</evidence>
<name>A0ABW4GGF4_9ACTN</name>
<comment type="caution">
    <text evidence="1">The sequence shown here is derived from an EMBL/GenBank/DDBJ whole genome shotgun (WGS) entry which is preliminary data.</text>
</comment>
<accession>A0ABW4GGF4</accession>